<dbReference type="Pfam" id="PF03466">
    <property type="entry name" value="LysR_substrate"/>
    <property type="match status" value="1"/>
</dbReference>
<protein>
    <submittedName>
        <fullName evidence="6">DNA-binding transcriptional LysR family regulator</fullName>
    </submittedName>
</protein>
<evidence type="ECO:0000256" key="3">
    <source>
        <dbReference type="ARBA" id="ARBA00023125"/>
    </source>
</evidence>
<name>A0ABS4UN50_9ACTN</name>
<evidence type="ECO:0000256" key="1">
    <source>
        <dbReference type="ARBA" id="ARBA00009437"/>
    </source>
</evidence>
<evidence type="ECO:0000259" key="5">
    <source>
        <dbReference type="Pfam" id="PF03466"/>
    </source>
</evidence>
<gene>
    <name evidence="6" type="ORF">JOF29_004154</name>
</gene>
<feature type="domain" description="LysR substrate-binding" evidence="5">
    <location>
        <begin position="8"/>
        <end position="126"/>
    </location>
</feature>
<dbReference type="Proteomes" id="UP000755585">
    <property type="component" value="Unassembled WGS sequence"/>
</dbReference>
<dbReference type="EMBL" id="JAGINT010000001">
    <property type="protein sequence ID" value="MBP2353071.1"/>
    <property type="molecule type" value="Genomic_DNA"/>
</dbReference>
<evidence type="ECO:0000313" key="6">
    <source>
        <dbReference type="EMBL" id="MBP2353071.1"/>
    </source>
</evidence>
<reference evidence="6 7" key="1">
    <citation type="submission" date="2021-03" db="EMBL/GenBank/DDBJ databases">
        <title>Sequencing the genomes of 1000 actinobacteria strains.</title>
        <authorList>
            <person name="Klenk H.-P."/>
        </authorList>
    </citation>
    <scope>NUCLEOTIDE SEQUENCE [LARGE SCALE GENOMIC DNA]</scope>
    <source>
        <strain evidence="6 7">DSM 18824</strain>
    </source>
</reference>
<keyword evidence="7" id="KW-1185">Reference proteome</keyword>
<dbReference type="Gene3D" id="3.40.190.290">
    <property type="match status" value="1"/>
</dbReference>
<dbReference type="InterPro" id="IPR005119">
    <property type="entry name" value="LysR_subst-bd"/>
</dbReference>
<sequence length="131" mass="14278">MFFDGPADDGIEDLKLLDDPYVLVARPLVAHPAICHQAVVEDFLRTHGIRPQVVFRTEGNEALLAMVRAGLGAALMPRLAVPRHDESLALHELTPGLPPREIFLLWRAGRTHSPLAAHAIELALKAAAELS</sequence>
<comment type="similarity">
    <text evidence="1">Belongs to the LysR transcriptional regulatory family.</text>
</comment>
<keyword evidence="2" id="KW-0805">Transcription regulation</keyword>
<dbReference type="PANTHER" id="PTHR30346:SF28">
    <property type="entry name" value="HTH-TYPE TRANSCRIPTIONAL REGULATOR CYNR"/>
    <property type="match status" value="1"/>
</dbReference>
<keyword evidence="4" id="KW-0804">Transcription</keyword>
<proteinExistence type="inferred from homology"/>
<evidence type="ECO:0000313" key="7">
    <source>
        <dbReference type="Proteomes" id="UP000755585"/>
    </source>
</evidence>
<accession>A0ABS4UN50</accession>
<dbReference type="GO" id="GO:0003677">
    <property type="term" value="F:DNA binding"/>
    <property type="evidence" value="ECO:0007669"/>
    <property type="project" value="UniProtKB-KW"/>
</dbReference>
<evidence type="ECO:0000256" key="4">
    <source>
        <dbReference type="ARBA" id="ARBA00023163"/>
    </source>
</evidence>
<keyword evidence="3 6" id="KW-0238">DNA-binding</keyword>
<evidence type="ECO:0000256" key="2">
    <source>
        <dbReference type="ARBA" id="ARBA00023015"/>
    </source>
</evidence>
<comment type="caution">
    <text evidence="6">The sequence shown here is derived from an EMBL/GenBank/DDBJ whole genome shotgun (WGS) entry which is preliminary data.</text>
</comment>
<dbReference type="CDD" id="cd05466">
    <property type="entry name" value="PBP2_LTTR_substrate"/>
    <property type="match status" value="1"/>
</dbReference>
<organism evidence="6 7">
    <name type="scientific">Kribbella aluminosa</name>
    <dbReference type="NCBI Taxonomy" id="416017"/>
    <lineage>
        <taxon>Bacteria</taxon>
        <taxon>Bacillati</taxon>
        <taxon>Actinomycetota</taxon>
        <taxon>Actinomycetes</taxon>
        <taxon>Propionibacteriales</taxon>
        <taxon>Kribbellaceae</taxon>
        <taxon>Kribbella</taxon>
    </lineage>
</organism>
<dbReference type="PANTHER" id="PTHR30346">
    <property type="entry name" value="TRANSCRIPTIONAL DUAL REGULATOR HCAR-RELATED"/>
    <property type="match status" value="1"/>
</dbReference>
<dbReference type="RefSeq" id="WP_209695731.1">
    <property type="nucleotide sequence ID" value="NZ_BAAAVU010000006.1"/>
</dbReference>
<dbReference type="SUPFAM" id="SSF53850">
    <property type="entry name" value="Periplasmic binding protein-like II"/>
    <property type="match status" value="1"/>
</dbReference>